<reference evidence="3 4" key="1">
    <citation type="journal article" date="2020" name="Microorganisms">
        <title>Osmotic Adaptation and Compatible Solute Biosynthesis of Phototrophic Bacteria as Revealed from Genome Analyses.</title>
        <authorList>
            <person name="Imhoff J.F."/>
            <person name="Rahn T."/>
            <person name="Kunzel S."/>
            <person name="Keller A."/>
            <person name="Neulinger S.C."/>
        </authorList>
    </citation>
    <scope>NUCLEOTIDE SEQUENCE [LARGE SCALE GENOMIC DNA]</scope>
    <source>
        <strain evidence="3 4">DSM 9895</strain>
    </source>
</reference>
<proteinExistence type="predicted"/>
<dbReference type="Gene3D" id="3.30.310.70">
    <property type="entry name" value="TT1751-like domain"/>
    <property type="match status" value="1"/>
</dbReference>
<sequence>MMRPTAALADLLTAALVAAAALPAAAQRPGLRVLESAHSYSTLVDRLTQAVKDHEMYLVNRASASAGAANRDIQIPGNMVVGVFRNDYALRMLEASVAAGYEAPIRFYVTESPDGTATLRYQRPSAAFAPYDDGGAALDQLGRELDAVFRSIAEQAVQVE</sequence>
<feature type="domain" description="DUF302" evidence="2">
    <location>
        <begin position="65"/>
        <end position="124"/>
    </location>
</feature>
<dbReference type="EMBL" id="NRRL01000254">
    <property type="protein sequence ID" value="MBK1671622.1"/>
    <property type="molecule type" value="Genomic_DNA"/>
</dbReference>
<protein>
    <recommendedName>
        <fullName evidence="2">DUF302 domain-containing protein</fullName>
    </recommendedName>
</protein>
<gene>
    <name evidence="3" type="ORF">CKO28_26895</name>
</gene>
<dbReference type="InterPro" id="IPR005180">
    <property type="entry name" value="DUF302"/>
</dbReference>
<keyword evidence="4" id="KW-1185">Reference proteome</keyword>
<dbReference type="Proteomes" id="UP001296873">
    <property type="component" value="Unassembled WGS sequence"/>
</dbReference>
<evidence type="ECO:0000313" key="4">
    <source>
        <dbReference type="Proteomes" id="UP001296873"/>
    </source>
</evidence>
<dbReference type="Pfam" id="PF03625">
    <property type="entry name" value="DUF302"/>
    <property type="match status" value="1"/>
</dbReference>
<feature type="chain" id="PRO_5045166001" description="DUF302 domain-containing protein" evidence="1">
    <location>
        <begin position="27"/>
        <end position="160"/>
    </location>
</feature>
<name>A0ABS1DMB0_9PROT</name>
<dbReference type="InterPro" id="IPR035923">
    <property type="entry name" value="TT1751-like_sf"/>
</dbReference>
<keyword evidence="1" id="KW-0732">Signal</keyword>
<evidence type="ECO:0000313" key="3">
    <source>
        <dbReference type="EMBL" id="MBK1671622.1"/>
    </source>
</evidence>
<feature type="signal peptide" evidence="1">
    <location>
        <begin position="1"/>
        <end position="26"/>
    </location>
</feature>
<organism evidence="3 4">
    <name type="scientific">Rhodovibrio sodomensis</name>
    <dbReference type="NCBI Taxonomy" id="1088"/>
    <lineage>
        <taxon>Bacteria</taxon>
        <taxon>Pseudomonadati</taxon>
        <taxon>Pseudomonadota</taxon>
        <taxon>Alphaproteobacteria</taxon>
        <taxon>Rhodospirillales</taxon>
        <taxon>Rhodovibrionaceae</taxon>
        <taxon>Rhodovibrio</taxon>
    </lineage>
</organism>
<evidence type="ECO:0000259" key="2">
    <source>
        <dbReference type="Pfam" id="PF03625"/>
    </source>
</evidence>
<dbReference type="SUPFAM" id="SSF103247">
    <property type="entry name" value="TT1751-like"/>
    <property type="match status" value="1"/>
</dbReference>
<comment type="caution">
    <text evidence="3">The sequence shown here is derived from an EMBL/GenBank/DDBJ whole genome shotgun (WGS) entry which is preliminary data.</text>
</comment>
<evidence type="ECO:0000256" key="1">
    <source>
        <dbReference type="SAM" id="SignalP"/>
    </source>
</evidence>
<accession>A0ABS1DMB0</accession>
<dbReference type="CDD" id="cd14797">
    <property type="entry name" value="DUF302"/>
    <property type="match status" value="1"/>
</dbReference>